<dbReference type="AlphaFoldDB" id="A0AAJ0HJX5"/>
<evidence type="ECO:0000313" key="3">
    <source>
        <dbReference type="EMBL" id="KAK3353954.1"/>
    </source>
</evidence>
<reference evidence="3" key="1">
    <citation type="journal article" date="2023" name="Mol. Phylogenet. Evol.">
        <title>Genome-scale phylogeny and comparative genomics of the fungal order Sordariales.</title>
        <authorList>
            <person name="Hensen N."/>
            <person name="Bonometti L."/>
            <person name="Westerberg I."/>
            <person name="Brannstrom I.O."/>
            <person name="Guillou S."/>
            <person name="Cros-Aarteil S."/>
            <person name="Calhoun S."/>
            <person name="Haridas S."/>
            <person name="Kuo A."/>
            <person name="Mondo S."/>
            <person name="Pangilinan J."/>
            <person name="Riley R."/>
            <person name="LaButti K."/>
            <person name="Andreopoulos B."/>
            <person name="Lipzen A."/>
            <person name="Chen C."/>
            <person name="Yan M."/>
            <person name="Daum C."/>
            <person name="Ng V."/>
            <person name="Clum A."/>
            <person name="Steindorff A."/>
            <person name="Ohm R.A."/>
            <person name="Martin F."/>
            <person name="Silar P."/>
            <person name="Natvig D.O."/>
            <person name="Lalanne C."/>
            <person name="Gautier V."/>
            <person name="Ament-Velasquez S.L."/>
            <person name="Kruys A."/>
            <person name="Hutchinson M.I."/>
            <person name="Powell A.J."/>
            <person name="Barry K."/>
            <person name="Miller A.N."/>
            <person name="Grigoriev I.V."/>
            <person name="Debuchy R."/>
            <person name="Gladieux P."/>
            <person name="Hiltunen Thoren M."/>
            <person name="Johannesson H."/>
        </authorList>
    </citation>
    <scope>NUCLEOTIDE SEQUENCE</scope>
    <source>
        <strain evidence="3">CBS 955.72</strain>
    </source>
</reference>
<feature type="chain" id="PRO_5042602239" evidence="2">
    <location>
        <begin position="20"/>
        <end position="303"/>
    </location>
</feature>
<reference evidence="3" key="2">
    <citation type="submission" date="2023-06" db="EMBL/GenBank/DDBJ databases">
        <authorList>
            <consortium name="Lawrence Berkeley National Laboratory"/>
            <person name="Haridas S."/>
            <person name="Hensen N."/>
            <person name="Bonometti L."/>
            <person name="Westerberg I."/>
            <person name="Brannstrom I.O."/>
            <person name="Guillou S."/>
            <person name="Cros-Aarteil S."/>
            <person name="Calhoun S."/>
            <person name="Kuo A."/>
            <person name="Mondo S."/>
            <person name="Pangilinan J."/>
            <person name="Riley R."/>
            <person name="Labutti K."/>
            <person name="Andreopoulos B."/>
            <person name="Lipzen A."/>
            <person name="Chen C."/>
            <person name="Yanf M."/>
            <person name="Daum C."/>
            <person name="Ng V."/>
            <person name="Clum A."/>
            <person name="Steindorff A."/>
            <person name="Ohm R."/>
            <person name="Martin F."/>
            <person name="Silar P."/>
            <person name="Natvig D."/>
            <person name="Lalanne C."/>
            <person name="Gautier V."/>
            <person name="Ament-Velasquez S.L."/>
            <person name="Kruys A."/>
            <person name="Hutchinson M.I."/>
            <person name="Powell A.J."/>
            <person name="Barry K."/>
            <person name="Miller A.N."/>
            <person name="Grigoriev I.V."/>
            <person name="Debuchy R."/>
            <person name="Gladieux P."/>
            <person name="Thoren M.H."/>
            <person name="Johannesson H."/>
        </authorList>
    </citation>
    <scope>NUCLEOTIDE SEQUENCE</scope>
    <source>
        <strain evidence="3">CBS 955.72</strain>
    </source>
</reference>
<keyword evidence="4" id="KW-1185">Reference proteome</keyword>
<sequence>MLSLLIGLTIAALLPQLSAAVSAPISSDVVAFITNEAWDAAFLSPNATGQAPVDGFNISTPYPGAKSGSWSWSIQVKNDMPNGNSKFVTGTWIQLDAPDDLLQPAGSSSSIDPSWYICDSLYFVDGLTSDAASVDAGCGGVLPAECKADMLRAMASGFNKASSRVFRCPSVDLVPSCKDAFGKGWYGVASTIDRDRKPGPSSSGTFDFARIGLDEDEHEAGNLTAYDKSIRQIYIAGLIWGYSNVSSPGESLTPETSLSCLRANRITEGSRKLSAGVSMSSGGSLGLAVLAVLVAGVVSAWLF</sequence>
<organism evidence="3 4">
    <name type="scientific">Lasiosphaeria hispida</name>
    <dbReference type="NCBI Taxonomy" id="260671"/>
    <lineage>
        <taxon>Eukaryota</taxon>
        <taxon>Fungi</taxon>
        <taxon>Dikarya</taxon>
        <taxon>Ascomycota</taxon>
        <taxon>Pezizomycotina</taxon>
        <taxon>Sordariomycetes</taxon>
        <taxon>Sordariomycetidae</taxon>
        <taxon>Sordariales</taxon>
        <taxon>Lasiosphaeriaceae</taxon>
        <taxon>Lasiosphaeria</taxon>
    </lineage>
</organism>
<keyword evidence="2" id="KW-0732">Signal</keyword>
<evidence type="ECO:0000256" key="1">
    <source>
        <dbReference type="SAM" id="Phobius"/>
    </source>
</evidence>
<evidence type="ECO:0000256" key="2">
    <source>
        <dbReference type="SAM" id="SignalP"/>
    </source>
</evidence>
<proteinExistence type="predicted"/>
<keyword evidence="1" id="KW-1133">Transmembrane helix</keyword>
<accession>A0AAJ0HJX5</accession>
<dbReference type="EMBL" id="JAUIQD010000004">
    <property type="protein sequence ID" value="KAK3353954.1"/>
    <property type="molecule type" value="Genomic_DNA"/>
</dbReference>
<name>A0AAJ0HJX5_9PEZI</name>
<protein>
    <submittedName>
        <fullName evidence="3">Uncharacterized protein</fullName>
    </submittedName>
</protein>
<keyword evidence="1" id="KW-0812">Transmembrane</keyword>
<dbReference type="Proteomes" id="UP001275084">
    <property type="component" value="Unassembled WGS sequence"/>
</dbReference>
<evidence type="ECO:0000313" key="4">
    <source>
        <dbReference type="Proteomes" id="UP001275084"/>
    </source>
</evidence>
<comment type="caution">
    <text evidence="3">The sequence shown here is derived from an EMBL/GenBank/DDBJ whole genome shotgun (WGS) entry which is preliminary data.</text>
</comment>
<feature type="transmembrane region" description="Helical" evidence="1">
    <location>
        <begin position="282"/>
        <end position="302"/>
    </location>
</feature>
<feature type="signal peptide" evidence="2">
    <location>
        <begin position="1"/>
        <end position="19"/>
    </location>
</feature>
<gene>
    <name evidence="3" type="ORF">B0T25DRAFT_569134</name>
</gene>
<keyword evidence="1" id="KW-0472">Membrane</keyword>